<reference evidence="7 8" key="1">
    <citation type="journal article" date="2013" name="Genome Announc.">
        <title>Genome of the haloarchaeon Natronomonas moolapensis, a neutrophilic member of a previously haloalkaliphilic genus.</title>
        <authorList>
            <person name="Dyall-Smith M.L."/>
            <person name="Pfeiffer F."/>
            <person name="Oberwinkler T."/>
            <person name="Klee K."/>
            <person name="Rampp M."/>
            <person name="Palm P."/>
            <person name="Gross K."/>
            <person name="Schuster S.C."/>
            <person name="Oesterhelt D."/>
        </authorList>
    </citation>
    <scope>NUCLEOTIDE SEQUENCE [LARGE SCALE GENOMIC DNA]</scope>
    <source>
        <strain evidence="8">DSM 18674 / JCM 14361 / 8.8.11</strain>
    </source>
</reference>
<dbReference type="EMBL" id="HF582854">
    <property type="protein sequence ID" value="CCQ35668.1"/>
    <property type="molecule type" value="Genomic_DNA"/>
</dbReference>
<dbReference type="NCBIfam" id="TIGR00229">
    <property type="entry name" value="sensory_box"/>
    <property type="match status" value="1"/>
</dbReference>
<dbReference type="InterPro" id="IPR000014">
    <property type="entry name" value="PAS"/>
</dbReference>
<dbReference type="PANTHER" id="PTHR32089:SF112">
    <property type="entry name" value="LYSOZYME-LIKE PROTEIN-RELATED"/>
    <property type="match status" value="1"/>
</dbReference>
<dbReference type="RefSeq" id="WP_015408511.1">
    <property type="nucleotide sequence ID" value="NC_020388.1"/>
</dbReference>
<dbReference type="GO" id="GO:0016020">
    <property type="term" value="C:membrane"/>
    <property type="evidence" value="ECO:0007669"/>
    <property type="project" value="InterPro"/>
</dbReference>
<dbReference type="InterPro" id="IPR004089">
    <property type="entry name" value="MCPsignal_dom"/>
</dbReference>
<dbReference type="GO" id="GO:0007165">
    <property type="term" value="P:signal transduction"/>
    <property type="evidence" value="ECO:0007669"/>
    <property type="project" value="UniProtKB-KW"/>
</dbReference>
<dbReference type="Pfam" id="PF08448">
    <property type="entry name" value="PAS_4"/>
    <property type="match status" value="1"/>
</dbReference>
<dbReference type="PANTHER" id="PTHR32089">
    <property type="entry name" value="METHYL-ACCEPTING CHEMOTAXIS PROTEIN MCPB"/>
    <property type="match status" value="1"/>
</dbReference>
<keyword evidence="4" id="KW-0175">Coiled coil</keyword>
<keyword evidence="8" id="KW-1185">Reference proteome</keyword>
<evidence type="ECO:0000313" key="8">
    <source>
        <dbReference type="Proteomes" id="UP000011867"/>
    </source>
</evidence>
<dbReference type="GO" id="GO:0004888">
    <property type="term" value="F:transmembrane signaling receptor activity"/>
    <property type="evidence" value="ECO:0007669"/>
    <property type="project" value="InterPro"/>
</dbReference>
<gene>
    <name evidence="7" type="primary">htr28</name>
    <name evidence="7" type="ordered locus">Nmlp_1466</name>
</gene>
<dbReference type="HOGENOM" id="CLU_000445_116_0_2"/>
<dbReference type="InterPro" id="IPR013656">
    <property type="entry name" value="PAS_4"/>
</dbReference>
<dbReference type="GeneID" id="14653019"/>
<evidence type="ECO:0000256" key="2">
    <source>
        <dbReference type="ARBA" id="ARBA00029447"/>
    </source>
</evidence>
<name>M1XKC9_NATM8</name>
<dbReference type="eggNOG" id="arCOG02318">
    <property type="taxonomic scope" value="Archaea"/>
</dbReference>
<dbReference type="SUPFAM" id="SSF55785">
    <property type="entry name" value="PYP-like sensor domain (PAS domain)"/>
    <property type="match status" value="1"/>
</dbReference>
<dbReference type="PROSITE" id="PS50111">
    <property type="entry name" value="CHEMOTAXIS_TRANSDUC_2"/>
    <property type="match status" value="1"/>
</dbReference>
<dbReference type="SUPFAM" id="SSF58104">
    <property type="entry name" value="Methyl-accepting chemotaxis protein (MCP) signaling domain"/>
    <property type="match status" value="1"/>
</dbReference>
<dbReference type="SMART" id="SM00091">
    <property type="entry name" value="PAS"/>
    <property type="match status" value="1"/>
</dbReference>
<dbReference type="CDD" id="cd00130">
    <property type="entry name" value="PAS"/>
    <property type="match status" value="1"/>
</dbReference>
<dbReference type="Gene3D" id="1.10.287.950">
    <property type="entry name" value="Methyl-accepting chemotaxis protein"/>
    <property type="match status" value="1"/>
</dbReference>
<comment type="similarity">
    <text evidence="2">Belongs to the methyl-accepting chemotaxis (MCP) protein family.</text>
</comment>
<keyword evidence="1 3" id="KW-0807">Transducer</keyword>
<feature type="domain" description="PAS" evidence="6">
    <location>
        <begin position="53"/>
        <end position="102"/>
    </location>
</feature>
<dbReference type="GO" id="GO:0006935">
    <property type="term" value="P:chemotaxis"/>
    <property type="evidence" value="ECO:0007669"/>
    <property type="project" value="InterPro"/>
</dbReference>
<dbReference type="eggNOG" id="arCOG02353">
    <property type="taxonomic scope" value="Archaea"/>
</dbReference>
<proteinExistence type="inferred from homology"/>
<dbReference type="InterPro" id="IPR035965">
    <property type="entry name" value="PAS-like_dom_sf"/>
</dbReference>
<dbReference type="SMART" id="SM00283">
    <property type="entry name" value="MA"/>
    <property type="match status" value="1"/>
</dbReference>
<dbReference type="PROSITE" id="PS50112">
    <property type="entry name" value="PAS"/>
    <property type="match status" value="1"/>
</dbReference>
<protein>
    <submittedName>
        <fullName evidence="7">Transducer protein Htr28</fullName>
    </submittedName>
</protein>
<evidence type="ECO:0000256" key="3">
    <source>
        <dbReference type="PROSITE-ProRule" id="PRU00284"/>
    </source>
</evidence>
<feature type="domain" description="Methyl-accepting transducer" evidence="5">
    <location>
        <begin position="249"/>
        <end position="485"/>
    </location>
</feature>
<dbReference type="AlphaFoldDB" id="M1XKC9"/>
<dbReference type="PRINTS" id="PR00260">
    <property type="entry name" value="CHEMTRNSDUCR"/>
</dbReference>
<evidence type="ECO:0000259" key="6">
    <source>
        <dbReference type="PROSITE" id="PS50112"/>
    </source>
</evidence>
<evidence type="ECO:0000313" key="7">
    <source>
        <dbReference type="EMBL" id="CCQ35668.1"/>
    </source>
</evidence>
<evidence type="ECO:0000259" key="5">
    <source>
        <dbReference type="PROSITE" id="PS50111"/>
    </source>
</evidence>
<feature type="coiled-coil region" evidence="4">
    <location>
        <begin position="474"/>
        <end position="501"/>
    </location>
</feature>
<dbReference type="Gene3D" id="3.30.450.20">
    <property type="entry name" value="PAS domain"/>
    <property type="match status" value="1"/>
</dbReference>
<organism evidence="7 8">
    <name type="scientific">Natronomonas moolapensis (strain DSM 18674 / CECT 7526 / JCM 14361 / 8.8.11)</name>
    <dbReference type="NCBI Taxonomy" id="268739"/>
    <lineage>
        <taxon>Archaea</taxon>
        <taxon>Methanobacteriati</taxon>
        <taxon>Methanobacteriota</taxon>
        <taxon>Stenosarchaea group</taxon>
        <taxon>Halobacteria</taxon>
        <taxon>Halobacteriales</taxon>
        <taxon>Natronomonadaceae</taxon>
        <taxon>Natronomonas</taxon>
    </lineage>
</organism>
<dbReference type="KEGG" id="nmo:Nmlp_1466"/>
<dbReference type="Pfam" id="PF00015">
    <property type="entry name" value="MCPsignal"/>
    <property type="match status" value="1"/>
</dbReference>
<dbReference type="InterPro" id="IPR004090">
    <property type="entry name" value="Chemotax_Me-accpt_rcpt"/>
</dbReference>
<accession>M1XKC9</accession>
<dbReference type="OrthoDB" id="116658at2157"/>
<evidence type="ECO:0000256" key="4">
    <source>
        <dbReference type="SAM" id="Coils"/>
    </source>
</evidence>
<sequence>MFKTVRRFWRGLSGTTDQRMTDGGTEAVAADSIDPVSSTETASEEVLTASSAELLDLVAQPTFALDAEGHIVAWNDAMEELTGATAAEALGHEHASEMFYPDGRRAKTLADKVLEYPRSVHEEYDIDLDDADKHRVDDTSTMLDQHDNQKHIAFWATPRFDDDGELLGVIEVVVDQTNVVGCQLAIEDLVTELSVTLRAVRNGNFDERAVIDDAHRTQLREEGVDVSIVEEFNQFVEDFETLSSRVESQATQLEAVVEEVVDSAEEIAAHVDEQNGMLEDAVSEMQSFSARMEEVAATAKEVDAAAAEASEVATEGVETSHGAREATDAVTEIGDELVGNIRALDDRMEDIEAVVEIISDVAEQTNLLALNANIEAARAGSDGDGFTVVAEEVKTLADETREHTEKITENIAQLREQTETTVDAAVESSETIESASGRIDETLAAFEEINDAIDEAADGIAEVSRANDEQASAVEEVTATLENVRDRADRADSAVDDVNAAADEGVAALEQLVSRVDELRGREDDRADVRSD</sequence>
<dbReference type="STRING" id="268739.Nmlp_1466"/>
<dbReference type="Proteomes" id="UP000011867">
    <property type="component" value="Chromosome"/>
</dbReference>
<evidence type="ECO:0000256" key="1">
    <source>
        <dbReference type="ARBA" id="ARBA00023224"/>
    </source>
</evidence>